<gene>
    <name evidence="1" type="ORF">EZS28_019180</name>
</gene>
<proteinExistence type="predicted"/>
<evidence type="ECO:0000313" key="1">
    <source>
        <dbReference type="EMBL" id="KAA6385293.1"/>
    </source>
</evidence>
<dbReference type="EMBL" id="SNRW01005331">
    <property type="protein sequence ID" value="KAA6385293.1"/>
    <property type="molecule type" value="Genomic_DNA"/>
</dbReference>
<evidence type="ECO:0000313" key="2">
    <source>
        <dbReference type="Proteomes" id="UP000324800"/>
    </source>
</evidence>
<reference evidence="1 2" key="1">
    <citation type="submission" date="2019-03" db="EMBL/GenBank/DDBJ databases">
        <title>Single cell metagenomics reveals metabolic interactions within the superorganism composed of flagellate Streblomastix strix and complex community of Bacteroidetes bacteria on its surface.</title>
        <authorList>
            <person name="Treitli S.C."/>
            <person name="Kolisko M."/>
            <person name="Husnik F."/>
            <person name="Keeling P."/>
            <person name="Hampl V."/>
        </authorList>
    </citation>
    <scope>NUCLEOTIDE SEQUENCE [LARGE SCALE GENOMIC DNA]</scope>
    <source>
        <strain evidence="1">ST1C</strain>
    </source>
</reference>
<protein>
    <submittedName>
        <fullName evidence="1">Uncharacterized protein</fullName>
    </submittedName>
</protein>
<name>A0A5J4VSI8_9EUKA</name>
<comment type="caution">
    <text evidence="1">The sequence shown here is derived from an EMBL/GenBank/DDBJ whole genome shotgun (WGS) entry which is preliminary data.</text>
</comment>
<dbReference type="Proteomes" id="UP000324800">
    <property type="component" value="Unassembled WGS sequence"/>
</dbReference>
<organism evidence="1 2">
    <name type="scientific">Streblomastix strix</name>
    <dbReference type="NCBI Taxonomy" id="222440"/>
    <lineage>
        <taxon>Eukaryota</taxon>
        <taxon>Metamonada</taxon>
        <taxon>Preaxostyla</taxon>
        <taxon>Oxymonadida</taxon>
        <taxon>Streblomastigidae</taxon>
        <taxon>Streblomastix</taxon>
    </lineage>
</organism>
<accession>A0A5J4VSI8</accession>
<sequence>MYLLYGSYHRIAKPKQESSHPKINNKAARVAVVLFESERSFSNVCCGTRRRIAIITRNLADEFFTSNNCDKAL</sequence>
<dbReference type="AlphaFoldDB" id="A0A5J4VSI8"/>